<gene>
    <name evidence="1" type="ORF">TcWFU_007560</name>
</gene>
<reference evidence="1 2" key="1">
    <citation type="journal article" date="2022" name="Front. Cell. Infect. Microbiol.">
        <title>The Genomes of Two Strains of Taenia crassiceps the Animal Model for the Study of Human Cysticercosis.</title>
        <authorList>
            <person name="Bobes R.J."/>
            <person name="Estrada K."/>
            <person name="Rios-Valencia D.G."/>
            <person name="Calderon-Gallegos A."/>
            <person name="de la Torre P."/>
            <person name="Carrero J.C."/>
            <person name="Sanchez-Flores A."/>
            <person name="Laclette J.P."/>
        </authorList>
    </citation>
    <scope>NUCLEOTIDE SEQUENCE [LARGE SCALE GENOMIC DNA]</scope>
    <source>
        <strain evidence="1">WFUcys</strain>
    </source>
</reference>
<dbReference type="EMBL" id="JAKROA010000002">
    <property type="protein sequence ID" value="KAL5110676.1"/>
    <property type="molecule type" value="Genomic_DNA"/>
</dbReference>
<dbReference type="Proteomes" id="UP001651158">
    <property type="component" value="Unassembled WGS sequence"/>
</dbReference>
<sequence>MGQHVSHSKRVITTRAVLEMCNSLTRTEVLEIAFKLIKDTGAPNAAMLWSSMNVSASQIPQTMPVNHLMESKPSFPCGCWKCHERTVNEFEVGAGVQEVIAYLDHVLDEFSCYFYQTRRLCREGSTLIATIIAHPQVLSVTPLNLLLALTTNSCLTTQSRGKVKTRAKLLAKFIGRVHPLVVMRILID</sequence>
<protein>
    <submittedName>
        <fullName evidence="1">Uncharacterized protein</fullName>
    </submittedName>
</protein>
<keyword evidence="2" id="KW-1185">Reference proteome</keyword>
<organism evidence="1 2">
    <name type="scientific">Taenia crassiceps</name>
    <dbReference type="NCBI Taxonomy" id="6207"/>
    <lineage>
        <taxon>Eukaryota</taxon>
        <taxon>Metazoa</taxon>
        <taxon>Spiralia</taxon>
        <taxon>Lophotrochozoa</taxon>
        <taxon>Platyhelminthes</taxon>
        <taxon>Cestoda</taxon>
        <taxon>Eucestoda</taxon>
        <taxon>Cyclophyllidea</taxon>
        <taxon>Taeniidae</taxon>
        <taxon>Taenia</taxon>
    </lineage>
</organism>
<accession>A0ABR4QM10</accession>
<comment type="caution">
    <text evidence="1">The sequence shown here is derived from an EMBL/GenBank/DDBJ whole genome shotgun (WGS) entry which is preliminary data.</text>
</comment>
<evidence type="ECO:0000313" key="1">
    <source>
        <dbReference type="EMBL" id="KAL5110676.1"/>
    </source>
</evidence>
<name>A0ABR4QM10_9CEST</name>
<proteinExistence type="predicted"/>
<evidence type="ECO:0000313" key="2">
    <source>
        <dbReference type="Proteomes" id="UP001651158"/>
    </source>
</evidence>